<keyword evidence="2" id="KW-0067">ATP-binding</keyword>
<gene>
    <name evidence="5" type="ORF">RM844_25550</name>
</gene>
<dbReference type="PROSITE" id="PS00622">
    <property type="entry name" value="HTH_LUXR_1"/>
    <property type="match status" value="1"/>
</dbReference>
<dbReference type="Pfam" id="PF13191">
    <property type="entry name" value="AAA_16"/>
    <property type="match status" value="1"/>
</dbReference>
<dbReference type="SMART" id="SM00382">
    <property type="entry name" value="AAA"/>
    <property type="match status" value="1"/>
</dbReference>
<dbReference type="EMBL" id="JAVREO010000018">
    <property type="protein sequence ID" value="MDT0269653.1"/>
    <property type="molecule type" value="Genomic_DNA"/>
</dbReference>
<keyword evidence="1" id="KW-0547">Nucleotide-binding</keyword>
<dbReference type="PRINTS" id="PR00038">
    <property type="entry name" value="HTHLUXR"/>
</dbReference>
<dbReference type="InterPro" id="IPR041664">
    <property type="entry name" value="AAA_16"/>
</dbReference>
<dbReference type="SUPFAM" id="SSF48452">
    <property type="entry name" value="TPR-like"/>
    <property type="match status" value="2"/>
</dbReference>
<keyword evidence="6" id="KW-1185">Reference proteome</keyword>
<dbReference type="CDD" id="cd06170">
    <property type="entry name" value="LuxR_C_like"/>
    <property type="match status" value="1"/>
</dbReference>
<accession>A0ABU2JY23</accession>
<protein>
    <submittedName>
        <fullName evidence="5">AAA family ATPase</fullName>
    </submittedName>
</protein>
<dbReference type="InterPro" id="IPR016032">
    <property type="entry name" value="Sig_transdc_resp-reg_C-effctor"/>
</dbReference>
<dbReference type="Gene3D" id="3.40.50.300">
    <property type="entry name" value="P-loop containing nucleotide triphosphate hydrolases"/>
    <property type="match status" value="1"/>
</dbReference>
<reference evidence="6" key="1">
    <citation type="submission" date="2023-07" db="EMBL/GenBank/DDBJ databases">
        <title>30 novel species of actinomycetes from the DSMZ collection.</title>
        <authorList>
            <person name="Nouioui I."/>
        </authorList>
    </citation>
    <scope>NUCLEOTIDE SEQUENCE [LARGE SCALE GENOMIC DNA]</scope>
    <source>
        <strain evidence="6">DSM 44915</strain>
    </source>
</reference>
<feature type="region of interest" description="Disordered" evidence="3">
    <location>
        <begin position="239"/>
        <end position="262"/>
    </location>
</feature>
<comment type="caution">
    <text evidence="5">The sequence shown here is derived from an EMBL/GenBank/DDBJ whole genome shotgun (WGS) entry which is preliminary data.</text>
</comment>
<evidence type="ECO:0000256" key="1">
    <source>
        <dbReference type="ARBA" id="ARBA00022741"/>
    </source>
</evidence>
<dbReference type="Proteomes" id="UP001183410">
    <property type="component" value="Unassembled WGS sequence"/>
</dbReference>
<evidence type="ECO:0000256" key="3">
    <source>
        <dbReference type="SAM" id="MobiDB-lite"/>
    </source>
</evidence>
<dbReference type="InterPro" id="IPR000792">
    <property type="entry name" value="Tscrpt_reg_LuxR_C"/>
</dbReference>
<evidence type="ECO:0000313" key="6">
    <source>
        <dbReference type="Proteomes" id="UP001183410"/>
    </source>
</evidence>
<dbReference type="InterPro" id="IPR027417">
    <property type="entry name" value="P-loop_NTPase"/>
</dbReference>
<organism evidence="5 6">
    <name type="scientific">Streptomyces chisholmiae</name>
    <dbReference type="NCBI Taxonomy" id="3075540"/>
    <lineage>
        <taxon>Bacteria</taxon>
        <taxon>Bacillati</taxon>
        <taxon>Actinomycetota</taxon>
        <taxon>Actinomycetes</taxon>
        <taxon>Kitasatosporales</taxon>
        <taxon>Streptomycetaceae</taxon>
        <taxon>Streptomyces</taxon>
    </lineage>
</organism>
<dbReference type="SUPFAM" id="SSF52540">
    <property type="entry name" value="P-loop containing nucleoside triphosphate hydrolases"/>
    <property type="match status" value="1"/>
</dbReference>
<dbReference type="RefSeq" id="WP_311669737.1">
    <property type="nucleotide sequence ID" value="NZ_JAVREO010000018.1"/>
</dbReference>
<feature type="domain" description="HTH luxR-type" evidence="4">
    <location>
        <begin position="869"/>
        <end position="934"/>
    </location>
</feature>
<dbReference type="PANTHER" id="PTHR16305:SF35">
    <property type="entry name" value="TRANSCRIPTIONAL ACTIVATOR DOMAIN"/>
    <property type="match status" value="1"/>
</dbReference>
<evidence type="ECO:0000313" key="5">
    <source>
        <dbReference type="EMBL" id="MDT0269653.1"/>
    </source>
</evidence>
<proteinExistence type="predicted"/>
<dbReference type="InterPro" id="IPR036388">
    <property type="entry name" value="WH-like_DNA-bd_sf"/>
</dbReference>
<evidence type="ECO:0000259" key="4">
    <source>
        <dbReference type="PROSITE" id="PS50043"/>
    </source>
</evidence>
<name>A0ABU2JY23_9ACTN</name>
<dbReference type="InterPro" id="IPR003593">
    <property type="entry name" value="AAA+_ATPase"/>
</dbReference>
<dbReference type="Gene3D" id="1.25.40.10">
    <property type="entry name" value="Tetratricopeptide repeat domain"/>
    <property type="match status" value="1"/>
</dbReference>
<dbReference type="PROSITE" id="PS50043">
    <property type="entry name" value="HTH_LUXR_2"/>
    <property type="match status" value="1"/>
</dbReference>
<dbReference type="Pfam" id="PF00196">
    <property type="entry name" value="GerE"/>
    <property type="match status" value="1"/>
</dbReference>
<sequence length="949" mass="99070">MDLIGRERESALLDALLDRAARGRGGAAILTGPVGCGKTALLQAFAERAAAGGALVLRVACAEAERGMPFSALAQAFQQAPIPPEHLAGLRELAPDEDCLSFLGHQADGLAERLERVYPPVVHGLWQALRALGVQAPVALVIDDIDRSDELSLRAWSFLARRVGSGRVALVAAAQTDTRRAGHFLRAEVLGQPGWQRLRLAPLSVTEVAAVLSRRLGHGQAAPAWHAVSGGSPLLLQALLDDHPAPPGPPSQVTGPEHADAPVAGPAFAEAVAACLHRCDPAAARVAEASAALGEHAGAALVADLLGTPTETVRPWLRALEAAGVLADGRFPQPAGRAAALAPLTPERSADLHRRAAERLYHAGAPPTAVAEALRSAAGEELPGWSGAVLREAGRRELAAGRSDRGAGYLELACRAATGPPDRVAALTLLTAARWRTDPAGCARHVDRLLTIARDGGCEGAVTPAVAAVTPAVDYLLWRGRFADAELLLGRLAPPDGAVASHLRAESRLLRLRLRYRAPGWLARLSPGVLDDTPADGSEPALGRSPQVIAGRALASLLAGGDPDETAEHAERVLRDCPLGDDTAEPLFTMLAVLVDLDRPAAALPRCEALLAEAERLGATAWGGRLLDLRAAIALRLADFPGAAGYARRALAVLPVEHGGPFRSGPLATLLLTHTALGQHDEAAALLARPLPEAGEQTTAGLRYAYARGLHQLATGRPEAAATTFVACGEQAVAWRLDLPALLPWRTGLAHALLRSGQPEQAGALLREQLDHAAAGPPRVRGQALRLLARTVEPAARTGLLRAAVEELGRCPAPLDQARALLDLGRALHRLGELERARAAVRRARLLADAGETDPDGTGWPPATGPARGARAAAALSDAERRVAALAARGTSNQRIAGELAITVSTVEQHLTRVYRKLGVRRRTELPTALELLAVDSALLAVDGAVGAP</sequence>
<dbReference type="SUPFAM" id="SSF46894">
    <property type="entry name" value="C-terminal effector domain of the bipartite response regulators"/>
    <property type="match status" value="1"/>
</dbReference>
<dbReference type="PANTHER" id="PTHR16305">
    <property type="entry name" value="TESTICULAR SOLUBLE ADENYLYL CYCLASE"/>
    <property type="match status" value="1"/>
</dbReference>
<dbReference type="InterPro" id="IPR011990">
    <property type="entry name" value="TPR-like_helical_dom_sf"/>
</dbReference>
<evidence type="ECO:0000256" key="2">
    <source>
        <dbReference type="ARBA" id="ARBA00022840"/>
    </source>
</evidence>
<dbReference type="SMART" id="SM00421">
    <property type="entry name" value="HTH_LUXR"/>
    <property type="match status" value="1"/>
</dbReference>
<dbReference type="Gene3D" id="1.10.10.10">
    <property type="entry name" value="Winged helix-like DNA-binding domain superfamily/Winged helix DNA-binding domain"/>
    <property type="match status" value="1"/>
</dbReference>